<dbReference type="EMBL" id="AP027272">
    <property type="protein sequence ID" value="BDX04713.1"/>
    <property type="molecule type" value="Genomic_DNA"/>
</dbReference>
<sequence>MNKNLTDWVLLLIAIFALMGAVFVAGVIAGQAFITGEVELSPLYFGILGGGFAAVFVLMRSVKKLQIRFNQQP</sequence>
<feature type="transmembrane region" description="Helical" evidence="1">
    <location>
        <begin position="40"/>
        <end position="59"/>
    </location>
</feature>
<evidence type="ECO:0000256" key="1">
    <source>
        <dbReference type="SAM" id="Phobius"/>
    </source>
</evidence>
<keyword evidence="1" id="KW-1133">Transmembrane helix</keyword>
<keyword evidence="1" id="KW-0812">Transmembrane</keyword>
<accession>A0AA48KNT6</accession>
<dbReference type="RefSeq" id="WP_338290533.1">
    <property type="nucleotide sequence ID" value="NZ_AP027272.1"/>
</dbReference>
<dbReference type="Proteomes" id="UP001333710">
    <property type="component" value="Chromosome"/>
</dbReference>
<feature type="transmembrane region" description="Helical" evidence="1">
    <location>
        <begin position="9"/>
        <end position="34"/>
    </location>
</feature>
<evidence type="ECO:0000313" key="3">
    <source>
        <dbReference type="Proteomes" id="UP001333710"/>
    </source>
</evidence>
<evidence type="ECO:0000313" key="2">
    <source>
        <dbReference type="EMBL" id="BDX04713.1"/>
    </source>
</evidence>
<gene>
    <name evidence="2" type="ORF">MACH26_02340</name>
</gene>
<organism evidence="2 3">
    <name type="scientific">Planctobacterium marinum</name>
    <dbReference type="NCBI Taxonomy" id="1631968"/>
    <lineage>
        <taxon>Bacteria</taxon>
        <taxon>Pseudomonadati</taxon>
        <taxon>Pseudomonadota</taxon>
        <taxon>Gammaproteobacteria</taxon>
        <taxon>Alteromonadales</taxon>
        <taxon>Alteromonadaceae</taxon>
        <taxon>Planctobacterium</taxon>
    </lineage>
</organism>
<protein>
    <submittedName>
        <fullName evidence="2">Uncharacterized protein</fullName>
    </submittedName>
</protein>
<keyword evidence="1" id="KW-0472">Membrane</keyword>
<dbReference type="AlphaFoldDB" id="A0AA48KNT6"/>
<reference evidence="2" key="1">
    <citation type="submission" date="2023-01" db="EMBL/GenBank/DDBJ databases">
        <title>Complete genome sequence of Planctobacterium marinum strain Dej080120_11.</title>
        <authorList>
            <person name="Ueki S."/>
            <person name="Maruyama F."/>
        </authorList>
    </citation>
    <scope>NUCLEOTIDE SEQUENCE</scope>
    <source>
        <strain evidence="2">Dej080120_11</strain>
    </source>
</reference>
<keyword evidence="3" id="KW-1185">Reference proteome</keyword>
<name>A0AA48KNT6_9ALTE</name>
<dbReference type="KEGG" id="pmaw:MACH26_02340"/>
<proteinExistence type="predicted"/>